<dbReference type="GO" id="GO:0005840">
    <property type="term" value="C:ribosome"/>
    <property type="evidence" value="ECO:0007669"/>
    <property type="project" value="UniProtKB-KW"/>
</dbReference>
<dbReference type="Pfam" id="PF00831">
    <property type="entry name" value="Ribosomal_L29"/>
    <property type="match status" value="1"/>
</dbReference>
<evidence type="ECO:0000313" key="7">
    <source>
        <dbReference type="Proteomes" id="UP000178534"/>
    </source>
</evidence>
<dbReference type="InterPro" id="IPR001854">
    <property type="entry name" value="Ribosomal_uL29"/>
</dbReference>
<name>A0A1G2DJP9_9BACT</name>
<organism evidence="6 7">
    <name type="scientific">Candidatus Lloydbacteria bacterium RIFCSPLOWO2_01_FULL_50_20</name>
    <dbReference type="NCBI Taxonomy" id="1798665"/>
    <lineage>
        <taxon>Bacteria</taxon>
        <taxon>Candidatus Lloydiibacteriota</taxon>
    </lineage>
</organism>
<reference evidence="6 7" key="1">
    <citation type="journal article" date="2016" name="Nat. Commun.">
        <title>Thousands of microbial genomes shed light on interconnected biogeochemical processes in an aquifer system.</title>
        <authorList>
            <person name="Anantharaman K."/>
            <person name="Brown C.T."/>
            <person name="Hug L.A."/>
            <person name="Sharon I."/>
            <person name="Castelle C.J."/>
            <person name="Probst A.J."/>
            <person name="Thomas B.C."/>
            <person name="Singh A."/>
            <person name="Wilkins M.J."/>
            <person name="Karaoz U."/>
            <person name="Brodie E.L."/>
            <person name="Williams K.H."/>
            <person name="Hubbard S.S."/>
            <person name="Banfield J.F."/>
        </authorList>
    </citation>
    <scope>NUCLEOTIDE SEQUENCE [LARGE SCALE GENOMIC DNA]</scope>
</reference>
<protein>
    <recommendedName>
        <fullName evidence="4 5">Large ribosomal subunit protein uL29</fullName>
    </recommendedName>
</protein>
<comment type="caution">
    <text evidence="6">The sequence shown here is derived from an EMBL/GenBank/DDBJ whole genome shotgun (WGS) entry which is preliminary data.</text>
</comment>
<dbReference type="GO" id="GO:0006412">
    <property type="term" value="P:translation"/>
    <property type="evidence" value="ECO:0007669"/>
    <property type="project" value="UniProtKB-UniRule"/>
</dbReference>
<dbReference type="HAMAP" id="MF_00374">
    <property type="entry name" value="Ribosomal_uL29"/>
    <property type="match status" value="1"/>
</dbReference>
<dbReference type="Gene3D" id="1.10.287.310">
    <property type="match status" value="1"/>
</dbReference>
<dbReference type="Proteomes" id="UP000178534">
    <property type="component" value="Unassembled WGS sequence"/>
</dbReference>
<accession>A0A1G2DJP9</accession>
<evidence type="ECO:0000256" key="5">
    <source>
        <dbReference type="HAMAP-Rule" id="MF_00374"/>
    </source>
</evidence>
<gene>
    <name evidence="5" type="primary">rpmC</name>
    <name evidence="6" type="ORF">A2942_01490</name>
</gene>
<evidence type="ECO:0000256" key="2">
    <source>
        <dbReference type="ARBA" id="ARBA00022980"/>
    </source>
</evidence>
<evidence type="ECO:0000256" key="4">
    <source>
        <dbReference type="ARBA" id="ARBA00035204"/>
    </source>
</evidence>
<keyword evidence="2 5" id="KW-0689">Ribosomal protein</keyword>
<evidence type="ECO:0000256" key="3">
    <source>
        <dbReference type="ARBA" id="ARBA00023274"/>
    </source>
</evidence>
<dbReference type="NCBIfam" id="TIGR00012">
    <property type="entry name" value="L29"/>
    <property type="match status" value="1"/>
</dbReference>
<dbReference type="SUPFAM" id="SSF46561">
    <property type="entry name" value="Ribosomal protein L29 (L29p)"/>
    <property type="match status" value="1"/>
</dbReference>
<dbReference type="EMBL" id="MHLP01000012">
    <property type="protein sequence ID" value="OGZ13110.1"/>
    <property type="molecule type" value="Genomic_DNA"/>
</dbReference>
<dbReference type="GO" id="GO:0003735">
    <property type="term" value="F:structural constituent of ribosome"/>
    <property type="evidence" value="ECO:0007669"/>
    <property type="project" value="InterPro"/>
</dbReference>
<comment type="similarity">
    <text evidence="1 5">Belongs to the universal ribosomal protein uL29 family.</text>
</comment>
<keyword evidence="3 5" id="KW-0687">Ribonucleoprotein</keyword>
<proteinExistence type="inferred from homology"/>
<evidence type="ECO:0000313" key="6">
    <source>
        <dbReference type="EMBL" id="OGZ13110.1"/>
    </source>
</evidence>
<dbReference type="InterPro" id="IPR036049">
    <property type="entry name" value="Ribosomal_uL29_sf"/>
</dbReference>
<evidence type="ECO:0000256" key="1">
    <source>
        <dbReference type="ARBA" id="ARBA00009254"/>
    </source>
</evidence>
<dbReference type="AlphaFoldDB" id="A0A1G2DJP9"/>
<dbReference type="STRING" id="1798665.A2942_01490"/>
<sequence length="63" mass="7288">MKMNDINKQSDKELEKLLADKRAAIRQFRFDISGSKAKNLKEGANIRKDVARILTELSLRNKK</sequence>
<dbReference type="GO" id="GO:1990904">
    <property type="term" value="C:ribonucleoprotein complex"/>
    <property type="evidence" value="ECO:0007669"/>
    <property type="project" value="UniProtKB-KW"/>
</dbReference>